<evidence type="ECO:0000313" key="3">
    <source>
        <dbReference type="Proteomes" id="UP000182987"/>
    </source>
</evidence>
<protein>
    <recommendedName>
        <fullName evidence="1">BIG2 domain-containing protein</fullName>
    </recommendedName>
</protein>
<evidence type="ECO:0000313" key="2">
    <source>
        <dbReference type="EMBL" id="APG05439.1"/>
    </source>
</evidence>
<feature type="domain" description="BIG2" evidence="1">
    <location>
        <begin position="645"/>
        <end position="719"/>
    </location>
</feature>
<dbReference type="STRING" id="1440763.BJI69_17020"/>
<name>A0A1L3EWK9_9GAMM</name>
<dbReference type="InterPro" id="IPR008964">
    <property type="entry name" value="Invasin/intimin_cell_adhesion"/>
</dbReference>
<proteinExistence type="predicted"/>
<accession>A0A1L3EWK9</accession>
<organism evidence="2 3">
    <name type="scientific">Luteibacter rhizovicinus DSM 16549</name>
    <dbReference type="NCBI Taxonomy" id="1440763"/>
    <lineage>
        <taxon>Bacteria</taxon>
        <taxon>Pseudomonadati</taxon>
        <taxon>Pseudomonadota</taxon>
        <taxon>Gammaproteobacteria</taxon>
        <taxon>Lysobacterales</taxon>
        <taxon>Rhodanobacteraceae</taxon>
        <taxon>Luteibacter</taxon>
    </lineage>
</organism>
<dbReference type="InterPro" id="IPR045197">
    <property type="entry name" value="NUP210-like"/>
</dbReference>
<dbReference type="Proteomes" id="UP000182987">
    <property type="component" value="Chromosome"/>
</dbReference>
<feature type="domain" description="BIG2" evidence="1">
    <location>
        <begin position="1191"/>
        <end position="1265"/>
    </location>
</feature>
<sequence length="2002" mass="206471">MTRKSRGTTGTNELDAVLQFPSANVMAPIPVGAVADYLLLAAVRDQDIVLTLPFPDAGSPGDTIQLLVDGQPAGGEVAIGAYFPDKDIPIPLPATARVTEGLHALNYKLLYRSGAGNDYDLGPAGQQFIVDYTSPAGALPQAPAFAPDVVADGVTPERLTTDADGNEYLPGRVHSYFGQAAGDTLTGYIDSAVATLPIEVAVGGEGIDVQLRYTRAALDLATDGRHDFTYDIVDRAGNRSVRSVATPLLVRMHELIPDVLPPRVPAASDGLLNHADIHDSLGAVVEIPPNALVLPGDVVIVTWGAYEAAPRTVAAGDIGNDPLVTIVVPYADVYATWFAASAGADMRVLTNVSYRIMRGGVLAGEPKAPTAVVVNLSSAGGVDPDPETPENEALYPPTIYSSSGNANFIPIADQQVDGFVEIAWTRVVDGEKVFAIGDIVTVLYGTTTLASYTVTAADMTAAKPLRLILPVAAIAAEGVGVIKTSYTIERRLAAGGANIAISPPQSVTVEDEADLPGNGELAEGFFPEMNVHLTLGPAEISNGTAFVGDYTGRRAGDTIRFEFRFVEGNFHSPAETPIDARYHSGILTLAADDDPVEYLIAEEFLNYREQPPEQMHIHGTYHVRRGMGSEVHSPDSRVLLDCRGAAPPFSIDRTPVEIIGTAAFTREAVNGTPPYTYVSSDPAIVAVPDEHAGLIKGVADGSATIMASDTAAGGDAYHVIVVGNLPFTIDGAPVTVTGIDTFTREAKGGVPPYTYVSNASDVVAVPDRFLGIIQGVADGSATITAHDRRAESGTYDVTVVGNTPFSFDNSSVQIIRTATFTRHATGGTPPYTYASSTPDVVRVPDPGQGLIQGVTDGLAVITARDSAHGFGTYTATVVGNTPFSVDTSPVQIIGTNTFTRRAFGGIPPYIYSSDTPSVVKVPDPDQPIVQGVSDGNAFISVRDQDQGSGFYHVTVIGNTPFAIDPRTVTIVGTGTATRSASGGVPPYTYVSSAPGVAMVPNTGQGIVRGVSDGEAIITARDTRDGEGSYQVTVVGNTPFTIDTTPATLIGTGSLTRDASGGVPPYTYVSSAPGVAMVPNAGQGVVRGASDGEAIITARDTRDGEGSYQVTVVGNTPFAIDTTPATLIGTGSLTRDASGGVPPYTYVSSAPGVAMVPNAGQGVVRGASDGEAIITARDTRDGEGSYQVTVVGNTPFAIDTTPATLIGSGSLTRDASGGVPPYTYVSSAPGVATVPNAGQGVVRGASDGEAIITARDTRDGEGSYQVTVVGNTPFTIDTTPVTLIGTGSLTRNASGGVPPYSYVSNAPGVVKVPDVNQGLIQGVTDGKAFITASDTDGGVKSYEVTVTDDTPPFTIDTTPVTLTGTGSLTRNASGGVPPYSYVSNAPGVVKVPNVNQGLIQGVTDGKAFITASDTDGGVKSYEVTVTGNTPPFTIDTTPVTLTGTGSLTRNASGGVPPYSYVSNAPRVVKVPNVNQGLIQGVTDGSARITASDTAGGMKSYEVTVTGNMPPFTIDTTPVTLTGTGSLTRNASGGVPPYSYVSNAPGVVKVPNINQGLIRGVTDGSARITASDTAGGIKSYDVTVTGNTPPFTIDTTPVTLDVGETQRRQASGGTPPYSYTSNKPTVATVNASTGLVTARTAGAADITASDGNDSGSYRVTVKAVAPPLYIDPSMMRLEVGERDKRQATGGRPPYTYSSNDLNIVAVGTDGGTLGLGAGSAKITVRDTSNTPGGSKSYDVTVTAKTPFTIDTTPVTLSGTASFTRNASGGVLPYRYVSNAPNVVKVPDAGKGQIQAASDGVATITASDSATGNKSYNVTVSGNTPPLTIDTTPVNLPGPIYRGPALVLNPPPGAFVVRQASGGRPPYRYSADNKNIVDVDATTGRVIARGKGTTWVRVTDNSSQQRAYQVTVDKVAMFFGTGVFSTYTQCRKAAEAQGGRLPNLSEWAALRACYNGVPGFGNRVAWATDSAGIGKRWGIQPDSGTTVVLIDFGIGGSTADGFAWK</sequence>
<dbReference type="KEGG" id="lrz:BJI69_17020"/>
<keyword evidence="3" id="KW-1185">Reference proteome</keyword>
<gene>
    <name evidence="2" type="ORF">BJI69_17020</name>
</gene>
<evidence type="ECO:0000259" key="1">
    <source>
        <dbReference type="SMART" id="SM00635"/>
    </source>
</evidence>
<dbReference type="PANTHER" id="PTHR23019:SF0">
    <property type="entry name" value="NUCLEAR PORE MEMBRANE GLYCOPROTEIN 210"/>
    <property type="match status" value="1"/>
</dbReference>
<dbReference type="Pfam" id="PF02368">
    <property type="entry name" value="Big_2"/>
    <property type="match status" value="1"/>
</dbReference>
<feature type="domain" description="BIG2" evidence="1">
    <location>
        <begin position="957"/>
        <end position="1031"/>
    </location>
</feature>
<dbReference type="EMBL" id="CP017480">
    <property type="protein sequence ID" value="APG05439.1"/>
    <property type="molecule type" value="Genomic_DNA"/>
</dbReference>
<dbReference type="SUPFAM" id="SSF49373">
    <property type="entry name" value="Invasin/intimin cell-adhesion fragments"/>
    <property type="match status" value="10"/>
</dbReference>
<reference evidence="3" key="1">
    <citation type="submission" date="2016-09" db="EMBL/GenBank/DDBJ databases">
        <authorList>
            <person name="Lysoe E."/>
        </authorList>
    </citation>
    <scope>NUCLEOTIDE SEQUENCE [LARGE SCALE GENOMIC DNA]</scope>
    <source>
        <strain evidence="3">LJ96T</strain>
    </source>
</reference>
<feature type="domain" description="BIG2" evidence="1">
    <location>
        <begin position="1662"/>
        <end position="1734"/>
    </location>
</feature>
<feature type="domain" description="BIG2" evidence="1">
    <location>
        <begin position="793"/>
        <end position="875"/>
    </location>
</feature>
<dbReference type="PANTHER" id="PTHR23019">
    <property type="entry name" value="NUCLEAR PORE MEMBRANE GLYCOPROTEIN GP210-RELATED"/>
    <property type="match status" value="1"/>
</dbReference>
<dbReference type="InterPro" id="IPR003343">
    <property type="entry name" value="Big_2"/>
</dbReference>
<dbReference type="OrthoDB" id="5942554at2"/>
<dbReference type="SMART" id="SM00635">
    <property type="entry name" value="BID_2"/>
    <property type="match status" value="6"/>
</dbReference>
<feature type="domain" description="BIG2" evidence="1">
    <location>
        <begin position="1587"/>
        <end position="1658"/>
    </location>
</feature>
<dbReference type="Gene3D" id="2.60.40.1080">
    <property type="match status" value="13"/>
</dbReference>
<dbReference type="RefSeq" id="WP_071925008.1">
    <property type="nucleotide sequence ID" value="NZ_CP017480.1"/>
</dbReference>